<proteinExistence type="predicted"/>
<dbReference type="GeneID" id="37007566"/>
<feature type="active site" evidence="1">
    <location>
        <position position="45"/>
    </location>
</feature>
<keyword evidence="3" id="KW-1185">Reference proteome</keyword>
<reference evidence="2 3" key="1">
    <citation type="submission" date="2017-12" db="EMBL/GenBank/DDBJ databases">
        <title>Genome Sequence of a Multidrug-Resistant Candida haemulonii Isolate from a Patient with Chronic Leg Ulcers in Israel.</title>
        <authorList>
            <person name="Chow N.A."/>
            <person name="Gade L."/>
            <person name="Batra D."/>
            <person name="Rowe L.A."/>
            <person name="Ben-Ami R."/>
            <person name="Loparev V.N."/>
            <person name="Litvintseva A.P."/>
        </authorList>
    </citation>
    <scope>NUCLEOTIDE SEQUENCE [LARGE SCALE GENOMIC DNA]</scope>
    <source>
        <strain evidence="2 3">B11899</strain>
    </source>
</reference>
<dbReference type="Proteomes" id="UP000244309">
    <property type="component" value="Unassembled WGS sequence"/>
</dbReference>
<evidence type="ECO:0000256" key="1">
    <source>
        <dbReference type="PIRSR" id="PIRSR016184-1"/>
    </source>
</evidence>
<dbReference type="VEuPathDB" id="FungiDB:CXQ85_002235"/>
<evidence type="ECO:0000313" key="2">
    <source>
        <dbReference type="EMBL" id="PVH20445.1"/>
    </source>
</evidence>
<dbReference type="GO" id="GO:0016853">
    <property type="term" value="F:isomerase activity"/>
    <property type="evidence" value="ECO:0007669"/>
    <property type="project" value="TreeGrafter"/>
</dbReference>
<protein>
    <recommendedName>
        <fullName evidence="4">Phenazine biosynthesis protein PhzF family</fullName>
    </recommendedName>
</protein>
<dbReference type="Gene3D" id="3.10.310.10">
    <property type="entry name" value="Diaminopimelate Epimerase, Chain A, domain 1"/>
    <property type="match status" value="2"/>
</dbReference>
<dbReference type="PANTHER" id="PTHR13774">
    <property type="entry name" value="PHENAZINE BIOSYNTHESIS PROTEIN"/>
    <property type="match status" value="1"/>
</dbReference>
<gene>
    <name evidence="2" type="ORF">CXQ85_002235</name>
</gene>
<dbReference type="EMBL" id="PKFO01000003">
    <property type="protein sequence ID" value="PVH20445.1"/>
    <property type="molecule type" value="Genomic_DNA"/>
</dbReference>
<comment type="caution">
    <text evidence="2">The sequence shown here is derived from an EMBL/GenBank/DDBJ whole genome shotgun (WGS) entry which is preliminary data.</text>
</comment>
<dbReference type="GO" id="GO:0005737">
    <property type="term" value="C:cytoplasm"/>
    <property type="evidence" value="ECO:0007669"/>
    <property type="project" value="TreeGrafter"/>
</dbReference>
<dbReference type="RefSeq" id="XP_025341385.1">
    <property type="nucleotide sequence ID" value="XM_025485920.1"/>
</dbReference>
<dbReference type="SUPFAM" id="SSF54506">
    <property type="entry name" value="Diaminopimelate epimerase-like"/>
    <property type="match status" value="1"/>
</dbReference>
<dbReference type="STRING" id="45357.A0A2V1ARN2"/>
<dbReference type="NCBIfam" id="TIGR00654">
    <property type="entry name" value="PhzF_family"/>
    <property type="match status" value="1"/>
</dbReference>
<evidence type="ECO:0000313" key="3">
    <source>
        <dbReference type="Proteomes" id="UP000244309"/>
    </source>
</evidence>
<dbReference type="InterPro" id="IPR003719">
    <property type="entry name" value="Phenazine_PhzF-like"/>
</dbReference>
<evidence type="ECO:0008006" key="4">
    <source>
        <dbReference type="Google" id="ProtNLM"/>
    </source>
</evidence>
<name>A0A2V1ARN2_9ASCO</name>
<organism evidence="2 3">
    <name type="scientific">Candidozyma haemuli</name>
    <dbReference type="NCBI Taxonomy" id="45357"/>
    <lineage>
        <taxon>Eukaryota</taxon>
        <taxon>Fungi</taxon>
        <taxon>Dikarya</taxon>
        <taxon>Ascomycota</taxon>
        <taxon>Saccharomycotina</taxon>
        <taxon>Pichiomycetes</taxon>
        <taxon>Metschnikowiaceae</taxon>
        <taxon>Candidozyma</taxon>
    </lineage>
</organism>
<dbReference type="Pfam" id="PF02567">
    <property type="entry name" value="PhzC-PhzF"/>
    <property type="match status" value="1"/>
</dbReference>
<dbReference type="AlphaFoldDB" id="A0A2V1ARN2"/>
<sequence length="280" mass="30288">MPPFKQVDVFTTKRYKGNPVAVFFEADDLSSEQMAQMSSWTNLSEATFVLKPTNKDADYKLRIFALEHELPFAGHPTIGTCHALLEAGLIEPKDGKIYQECAAGLVELTVEDGRIKFQLPYAKQLRTPGDITAVTKHLFQDEIKSTSPEAILFDVGPHWLTLRLDSAETVLSLKPNQAGLKQLSEAWGITGVQALGPHKAENTYELRTFCPAVGCDEDPVCGSGSGAAGAFLAASGELKGTINIIQGTNLKREGKVTVTNEDKVTVGGPAITTLEGTWKP</sequence>
<accession>A0A2V1ARN2</accession>
<dbReference type="PIRSF" id="PIRSF016184">
    <property type="entry name" value="PhzC_PhzF"/>
    <property type="match status" value="1"/>
</dbReference>
<dbReference type="OrthoDB" id="75169at2759"/>
<dbReference type="PANTHER" id="PTHR13774:SF32">
    <property type="entry name" value="ANTISENSE-ENHANCING SEQUENCE 1"/>
    <property type="match status" value="1"/>
</dbReference>